<gene>
    <name evidence="1" type="ORF">H6A34_04710</name>
</gene>
<dbReference type="Proteomes" id="UP000706891">
    <property type="component" value="Unassembled WGS sequence"/>
</dbReference>
<dbReference type="AlphaFoldDB" id="A0A938WSE9"/>
<dbReference type="InterPro" id="IPR025051">
    <property type="entry name" value="DUF3990"/>
</dbReference>
<keyword evidence="2" id="KW-1185">Reference proteome</keyword>
<sequence>MKLYHGSNVKITTIDLSLCNPNKDFGQGFYLTDIREQAEQMAIRRTRITGEGTPTISTFEFDETLLGSKELNVKMFDKPNKEWALFILANRNNKKQKVKNDYDIVVGPIADDGVAFQLERYVKHMISLNALVKELTYRHLNRQYFFGTESSISKLKAIND</sequence>
<reference evidence="1" key="1">
    <citation type="submission" date="2020-08" db="EMBL/GenBank/DDBJ databases">
        <authorList>
            <person name="Cejkova D."/>
            <person name="Kubasova T."/>
            <person name="Jahodarova E."/>
            <person name="Rychlik I."/>
        </authorList>
    </citation>
    <scope>NUCLEOTIDE SEQUENCE</scope>
    <source>
        <strain evidence="1">An824</strain>
    </source>
</reference>
<reference evidence="1" key="2">
    <citation type="journal article" date="2021" name="Sci. Rep.">
        <title>The distribution of antibiotic resistance genes in chicken gut microbiota commensals.</title>
        <authorList>
            <person name="Juricova H."/>
            <person name="Matiasovicova J."/>
            <person name="Kubasova T."/>
            <person name="Cejkova D."/>
            <person name="Rychlik I."/>
        </authorList>
    </citation>
    <scope>NUCLEOTIDE SEQUENCE</scope>
    <source>
        <strain evidence="1">An824</strain>
    </source>
</reference>
<name>A0A938WSE9_9BACT</name>
<protein>
    <submittedName>
        <fullName evidence="1">DUF3990 domain-containing protein</fullName>
    </submittedName>
</protein>
<dbReference type="Pfam" id="PF13151">
    <property type="entry name" value="DUF3990"/>
    <property type="match status" value="1"/>
</dbReference>
<proteinExistence type="predicted"/>
<accession>A0A938WSE9</accession>
<evidence type="ECO:0000313" key="1">
    <source>
        <dbReference type="EMBL" id="MBM6673177.1"/>
    </source>
</evidence>
<organism evidence="1 2">
    <name type="scientific">Marseilla massiliensis</name>
    <dbReference type="NCBI Taxonomy" id="1841864"/>
    <lineage>
        <taxon>Bacteria</taxon>
        <taxon>Pseudomonadati</taxon>
        <taxon>Bacteroidota</taxon>
        <taxon>Bacteroidia</taxon>
        <taxon>Bacteroidales</taxon>
        <taxon>Prevotellaceae</taxon>
        <taxon>Marseilla</taxon>
    </lineage>
</organism>
<dbReference type="EMBL" id="JACJJG010000014">
    <property type="protein sequence ID" value="MBM6673177.1"/>
    <property type="molecule type" value="Genomic_DNA"/>
</dbReference>
<evidence type="ECO:0000313" key="2">
    <source>
        <dbReference type="Proteomes" id="UP000706891"/>
    </source>
</evidence>
<comment type="caution">
    <text evidence="1">The sequence shown here is derived from an EMBL/GenBank/DDBJ whole genome shotgun (WGS) entry which is preliminary data.</text>
</comment>